<dbReference type="RefSeq" id="WP_389221753.1">
    <property type="nucleotide sequence ID" value="NZ_JBIACJ010000009.1"/>
</dbReference>
<sequence>MKSKELKWALIILVIILLGYILPYTLLTNVAAWYGSFLLWTILALVIIVINYCISRKWGE</sequence>
<gene>
    <name evidence="2" type="ORF">ACFYKT_16205</name>
</gene>
<keyword evidence="1" id="KW-1133">Transmembrane helix</keyword>
<keyword evidence="1" id="KW-0812">Transmembrane</keyword>
<organism evidence="2 3">
    <name type="scientific">Cytobacillus mangrovibacter</name>
    <dbReference type="NCBI Taxonomy" id="3299024"/>
    <lineage>
        <taxon>Bacteria</taxon>
        <taxon>Bacillati</taxon>
        <taxon>Bacillota</taxon>
        <taxon>Bacilli</taxon>
        <taxon>Bacillales</taxon>
        <taxon>Bacillaceae</taxon>
        <taxon>Cytobacillus</taxon>
    </lineage>
</organism>
<evidence type="ECO:0000313" key="2">
    <source>
        <dbReference type="EMBL" id="MFE8697884.1"/>
    </source>
</evidence>
<keyword evidence="3" id="KW-1185">Reference proteome</keyword>
<proteinExistence type="predicted"/>
<keyword evidence="1" id="KW-0472">Membrane</keyword>
<evidence type="ECO:0000256" key="1">
    <source>
        <dbReference type="SAM" id="Phobius"/>
    </source>
</evidence>
<reference evidence="2 3" key="1">
    <citation type="submission" date="2024-08" db="EMBL/GenBank/DDBJ databases">
        <title>Two novel Cytobacillus novel species.</title>
        <authorList>
            <person name="Liu G."/>
        </authorList>
    </citation>
    <scope>NUCLEOTIDE SEQUENCE [LARGE SCALE GENOMIC DNA]</scope>
    <source>
        <strain evidence="2 3">FJAT-53684</strain>
    </source>
</reference>
<dbReference type="EMBL" id="JBIACJ010000009">
    <property type="protein sequence ID" value="MFE8697884.1"/>
    <property type="molecule type" value="Genomic_DNA"/>
</dbReference>
<protein>
    <submittedName>
        <fullName evidence="2">Uncharacterized protein</fullName>
    </submittedName>
</protein>
<dbReference type="Proteomes" id="UP001601058">
    <property type="component" value="Unassembled WGS sequence"/>
</dbReference>
<feature type="transmembrane region" description="Helical" evidence="1">
    <location>
        <begin position="32"/>
        <end position="54"/>
    </location>
</feature>
<evidence type="ECO:0000313" key="3">
    <source>
        <dbReference type="Proteomes" id="UP001601058"/>
    </source>
</evidence>
<accession>A0ABW6K2C4</accession>
<comment type="caution">
    <text evidence="2">The sequence shown here is derived from an EMBL/GenBank/DDBJ whole genome shotgun (WGS) entry which is preliminary data.</text>
</comment>
<name>A0ABW6K2C4_9BACI</name>
<feature type="transmembrane region" description="Helical" evidence="1">
    <location>
        <begin position="7"/>
        <end position="26"/>
    </location>
</feature>